<dbReference type="HOGENOM" id="CLU_2157898_0_0_1"/>
<dbReference type="EMBL" id="KB445561">
    <property type="protein sequence ID" value="EMC92652.1"/>
    <property type="molecule type" value="Genomic_DNA"/>
</dbReference>
<dbReference type="KEGG" id="bcom:BAUCODRAFT_37555"/>
<reference evidence="1 2" key="1">
    <citation type="journal article" date="2012" name="PLoS Pathog.">
        <title>Diverse lifestyles and strategies of plant pathogenesis encoded in the genomes of eighteen Dothideomycetes fungi.</title>
        <authorList>
            <person name="Ohm R.A."/>
            <person name="Feau N."/>
            <person name="Henrissat B."/>
            <person name="Schoch C.L."/>
            <person name="Horwitz B.A."/>
            <person name="Barry K.W."/>
            <person name="Condon B.J."/>
            <person name="Copeland A.C."/>
            <person name="Dhillon B."/>
            <person name="Glaser F."/>
            <person name="Hesse C.N."/>
            <person name="Kosti I."/>
            <person name="LaButti K."/>
            <person name="Lindquist E.A."/>
            <person name="Lucas S."/>
            <person name="Salamov A.A."/>
            <person name="Bradshaw R.E."/>
            <person name="Ciuffetti L."/>
            <person name="Hamelin R.C."/>
            <person name="Kema G.H.J."/>
            <person name="Lawrence C."/>
            <person name="Scott J.A."/>
            <person name="Spatafora J.W."/>
            <person name="Turgeon B.G."/>
            <person name="de Wit P.J.G.M."/>
            <person name="Zhong S."/>
            <person name="Goodwin S.B."/>
            <person name="Grigoriev I.V."/>
        </authorList>
    </citation>
    <scope>NUCLEOTIDE SEQUENCE [LARGE SCALE GENOMIC DNA]</scope>
    <source>
        <strain evidence="1 2">UAMH 10762</strain>
    </source>
</reference>
<accession>M2LF45</accession>
<name>M2LF45_BAUPA</name>
<dbReference type="RefSeq" id="XP_007679782.1">
    <property type="nucleotide sequence ID" value="XM_007681592.1"/>
</dbReference>
<gene>
    <name evidence="1" type="ORF">BAUCODRAFT_37555</name>
</gene>
<evidence type="ECO:0000313" key="1">
    <source>
        <dbReference type="EMBL" id="EMC92652.1"/>
    </source>
</evidence>
<dbReference type="Proteomes" id="UP000011761">
    <property type="component" value="Unassembled WGS sequence"/>
</dbReference>
<dbReference type="AlphaFoldDB" id="M2LF45"/>
<protein>
    <submittedName>
        <fullName evidence="1">Uncharacterized protein</fullName>
    </submittedName>
</protein>
<proteinExistence type="predicted"/>
<keyword evidence="2" id="KW-1185">Reference proteome</keyword>
<dbReference type="GeneID" id="19113271"/>
<sequence length="111" mass="12391">MHLQCDVVPYALVDDQLVAFAMPSLKQRLAAMRIIDITSVRMNLNSALIGVPLELEQSPPSLSARSPAQRLRWLGACHVFNTNVLEKAHYLMTIRVHILVCNCGEETRHAA</sequence>
<organism evidence="1 2">
    <name type="scientific">Baudoinia panamericana (strain UAMH 10762)</name>
    <name type="common">Angels' share fungus</name>
    <name type="synonym">Baudoinia compniacensis (strain UAMH 10762)</name>
    <dbReference type="NCBI Taxonomy" id="717646"/>
    <lineage>
        <taxon>Eukaryota</taxon>
        <taxon>Fungi</taxon>
        <taxon>Dikarya</taxon>
        <taxon>Ascomycota</taxon>
        <taxon>Pezizomycotina</taxon>
        <taxon>Dothideomycetes</taxon>
        <taxon>Dothideomycetidae</taxon>
        <taxon>Mycosphaerellales</taxon>
        <taxon>Teratosphaeriaceae</taxon>
        <taxon>Baudoinia</taxon>
    </lineage>
</organism>
<evidence type="ECO:0000313" key="2">
    <source>
        <dbReference type="Proteomes" id="UP000011761"/>
    </source>
</evidence>